<dbReference type="CDD" id="cd00342">
    <property type="entry name" value="gram_neg_porins"/>
    <property type="match status" value="1"/>
</dbReference>
<evidence type="ECO:0000256" key="6">
    <source>
        <dbReference type="ARBA" id="ARBA00022729"/>
    </source>
</evidence>
<evidence type="ECO:0000313" key="13">
    <source>
        <dbReference type="EMBL" id="MQR02373.1"/>
    </source>
</evidence>
<dbReference type="PRINTS" id="PR00184">
    <property type="entry name" value="NEISSPPORIN"/>
</dbReference>
<feature type="signal peptide" evidence="11">
    <location>
        <begin position="1"/>
        <end position="20"/>
    </location>
</feature>
<organism evidence="13 14">
    <name type="scientific">Glaciimonas soli</name>
    <dbReference type="NCBI Taxonomy" id="2590999"/>
    <lineage>
        <taxon>Bacteria</taxon>
        <taxon>Pseudomonadati</taxon>
        <taxon>Pseudomonadota</taxon>
        <taxon>Betaproteobacteria</taxon>
        <taxon>Burkholderiales</taxon>
        <taxon>Oxalobacteraceae</taxon>
        <taxon>Glaciimonas</taxon>
    </lineage>
</organism>
<evidence type="ECO:0000259" key="12">
    <source>
        <dbReference type="Pfam" id="PF13609"/>
    </source>
</evidence>
<dbReference type="Proteomes" id="UP000451565">
    <property type="component" value="Unassembled WGS sequence"/>
</dbReference>
<comment type="subunit">
    <text evidence="2">Homotrimer.</text>
</comment>
<dbReference type="Pfam" id="PF13609">
    <property type="entry name" value="Porin_4"/>
    <property type="match status" value="1"/>
</dbReference>
<dbReference type="InterPro" id="IPR023614">
    <property type="entry name" value="Porin_dom_sf"/>
</dbReference>
<dbReference type="OrthoDB" id="8952625at2"/>
<name>A0A843YXB0_9BURK</name>
<dbReference type="EMBL" id="WINI01000009">
    <property type="protein sequence ID" value="MQR02373.1"/>
    <property type="molecule type" value="Genomic_DNA"/>
</dbReference>
<dbReference type="GO" id="GO:0046930">
    <property type="term" value="C:pore complex"/>
    <property type="evidence" value="ECO:0007669"/>
    <property type="project" value="UniProtKB-KW"/>
</dbReference>
<dbReference type="RefSeq" id="WP_153236008.1">
    <property type="nucleotide sequence ID" value="NZ_WINI01000009.1"/>
</dbReference>
<sequence length="377" mass="39810">MKKTLLALAVWGVFSTTAYAQSSVTIYGVIDTAIRYTTNQVVPNGTLGSQTAMMGGGFQGSRVGFKGSEDLGGGTSAVFQLENGFLSNNGGFDQQGQLFGRQAYVGLKDTSWGELDIGRQYGIAADILSSYDPLWMGNFIENEWPAAVYGIRFDNSLRYTKSFGPFTAKVQYSIGGKAGETGIGATSGGALTYTQGAVSIGGVYQQSKDANSARMKLAGLGGVYMTGPMTLFLQYFNARRDPGFATAFPNSGGALANTSMIWNYGNTLKRTDGVWTAGFIYQMTPTVGLTVGYMNDTIKNVSSAGDSGRVSTLYAIADYHLSKRTDIYIEVDRTTLAGGEIQDLNGIMVAAGASLGAGMPNAASSRNGVGIGLRTKF</sequence>
<accession>A0A843YXB0</accession>
<keyword evidence="10" id="KW-0998">Cell outer membrane</keyword>
<dbReference type="InterPro" id="IPR001702">
    <property type="entry name" value="Porin_Gram-ve"/>
</dbReference>
<evidence type="ECO:0000256" key="5">
    <source>
        <dbReference type="ARBA" id="ARBA00022692"/>
    </source>
</evidence>
<evidence type="ECO:0000256" key="9">
    <source>
        <dbReference type="ARBA" id="ARBA00023136"/>
    </source>
</evidence>
<keyword evidence="3" id="KW-0813">Transport</keyword>
<dbReference type="GO" id="GO:0015288">
    <property type="term" value="F:porin activity"/>
    <property type="evidence" value="ECO:0007669"/>
    <property type="project" value="UniProtKB-KW"/>
</dbReference>
<feature type="chain" id="PRO_5033005146" evidence="11">
    <location>
        <begin position="21"/>
        <end position="377"/>
    </location>
</feature>
<dbReference type="InterPro" id="IPR050298">
    <property type="entry name" value="Gram-neg_bact_OMP"/>
</dbReference>
<dbReference type="GO" id="GO:0034220">
    <property type="term" value="P:monoatomic ion transmembrane transport"/>
    <property type="evidence" value="ECO:0007669"/>
    <property type="project" value="InterPro"/>
</dbReference>
<keyword evidence="7" id="KW-0406">Ion transport</keyword>
<evidence type="ECO:0000256" key="4">
    <source>
        <dbReference type="ARBA" id="ARBA00022452"/>
    </source>
</evidence>
<protein>
    <submittedName>
        <fullName evidence="13">Porin</fullName>
    </submittedName>
</protein>
<keyword evidence="4" id="KW-1134">Transmembrane beta strand</keyword>
<dbReference type="GO" id="GO:0009279">
    <property type="term" value="C:cell outer membrane"/>
    <property type="evidence" value="ECO:0007669"/>
    <property type="project" value="UniProtKB-SubCell"/>
</dbReference>
<dbReference type="PRINTS" id="PR00182">
    <property type="entry name" value="ECOLNEIPORIN"/>
</dbReference>
<evidence type="ECO:0000256" key="10">
    <source>
        <dbReference type="ARBA" id="ARBA00023237"/>
    </source>
</evidence>
<evidence type="ECO:0000256" key="8">
    <source>
        <dbReference type="ARBA" id="ARBA00023114"/>
    </source>
</evidence>
<feature type="domain" description="Porin" evidence="12">
    <location>
        <begin position="7"/>
        <end position="335"/>
    </location>
</feature>
<proteinExistence type="predicted"/>
<keyword evidence="5" id="KW-0812">Transmembrane</keyword>
<dbReference type="InterPro" id="IPR002299">
    <property type="entry name" value="Porin_Neis"/>
</dbReference>
<comment type="subcellular location">
    <subcellularLocation>
        <location evidence="1">Cell outer membrane</location>
        <topology evidence="1">Multi-pass membrane protein</topology>
    </subcellularLocation>
</comment>
<comment type="caution">
    <text evidence="13">The sequence shown here is derived from an EMBL/GenBank/DDBJ whole genome shotgun (WGS) entry which is preliminary data.</text>
</comment>
<dbReference type="PANTHER" id="PTHR34501:SF9">
    <property type="entry name" value="MAJOR OUTER MEMBRANE PROTEIN P.IA"/>
    <property type="match status" value="1"/>
</dbReference>
<evidence type="ECO:0000256" key="2">
    <source>
        <dbReference type="ARBA" id="ARBA00011233"/>
    </source>
</evidence>
<evidence type="ECO:0000256" key="7">
    <source>
        <dbReference type="ARBA" id="ARBA00023065"/>
    </source>
</evidence>
<keyword evidence="14" id="KW-1185">Reference proteome</keyword>
<gene>
    <name evidence="13" type="ORF">GEV47_16985</name>
</gene>
<keyword evidence="9" id="KW-0472">Membrane</keyword>
<dbReference type="PANTHER" id="PTHR34501">
    <property type="entry name" value="PROTEIN YDDL-RELATED"/>
    <property type="match status" value="1"/>
</dbReference>
<keyword evidence="6 11" id="KW-0732">Signal</keyword>
<reference evidence="13 14" key="1">
    <citation type="submission" date="2019-10" db="EMBL/GenBank/DDBJ databases">
        <title>Glaciimonas soli sp. nov., a psychrophilic bacterium isolated from the forest soil of a high elevation mountain in Taiwan.</title>
        <authorList>
            <person name="Wang L.-T."/>
            <person name="Shieh W.Y."/>
        </authorList>
    </citation>
    <scope>NUCLEOTIDE SEQUENCE [LARGE SCALE GENOMIC DNA]</scope>
    <source>
        <strain evidence="13 14">GS1</strain>
    </source>
</reference>
<evidence type="ECO:0000256" key="1">
    <source>
        <dbReference type="ARBA" id="ARBA00004571"/>
    </source>
</evidence>
<dbReference type="AlphaFoldDB" id="A0A843YXB0"/>
<dbReference type="InterPro" id="IPR033900">
    <property type="entry name" value="Gram_neg_porin_domain"/>
</dbReference>
<evidence type="ECO:0000256" key="3">
    <source>
        <dbReference type="ARBA" id="ARBA00022448"/>
    </source>
</evidence>
<dbReference type="Gene3D" id="2.40.160.10">
    <property type="entry name" value="Porin"/>
    <property type="match status" value="1"/>
</dbReference>
<dbReference type="SUPFAM" id="SSF56935">
    <property type="entry name" value="Porins"/>
    <property type="match status" value="1"/>
</dbReference>
<keyword evidence="8" id="KW-0626">Porin</keyword>
<evidence type="ECO:0000256" key="11">
    <source>
        <dbReference type="SAM" id="SignalP"/>
    </source>
</evidence>
<evidence type="ECO:0000313" key="14">
    <source>
        <dbReference type="Proteomes" id="UP000451565"/>
    </source>
</evidence>